<keyword evidence="3" id="KW-1003">Cell membrane</keyword>
<gene>
    <name evidence="9" type="primary">yecS_3</name>
    <name evidence="9" type="ORF">SAMEA2696415_00744</name>
</gene>
<keyword evidence="2 7" id="KW-0813">Transport</keyword>
<dbReference type="InterPro" id="IPR035906">
    <property type="entry name" value="MetI-like_sf"/>
</dbReference>
<protein>
    <submittedName>
        <fullName evidence="9">Amino acid ABC transporter permease</fullName>
    </submittedName>
</protein>
<dbReference type="InterPro" id="IPR043429">
    <property type="entry name" value="ArtM/GltK/GlnP/TcyL/YhdX-like"/>
</dbReference>
<organism evidence="9">
    <name type="scientific">Streptococcus pneumoniae</name>
    <dbReference type="NCBI Taxonomy" id="1313"/>
    <lineage>
        <taxon>Bacteria</taxon>
        <taxon>Bacillati</taxon>
        <taxon>Bacillota</taxon>
        <taxon>Bacilli</taxon>
        <taxon>Lactobacillales</taxon>
        <taxon>Streptococcaceae</taxon>
        <taxon>Streptococcus</taxon>
    </lineage>
</organism>
<name>A0A4G5D5S8_STREE</name>
<dbReference type="GO" id="GO:0043190">
    <property type="term" value="C:ATP-binding cassette (ABC) transporter complex"/>
    <property type="evidence" value="ECO:0007669"/>
    <property type="project" value="InterPro"/>
</dbReference>
<dbReference type="Pfam" id="PF00528">
    <property type="entry name" value="BPD_transp_1"/>
    <property type="match status" value="2"/>
</dbReference>
<evidence type="ECO:0000256" key="7">
    <source>
        <dbReference type="RuleBase" id="RU363032"/>
    </source>
</evidence>
<keyword evidence="4 7" id="KW-0812">Transmembrane</keyword>
<evidence type="ECO:0000259" key="8">
    <source>
        <dbReference type="PROSITE" id="PS50928"/>
    </source>
</evidence>
<evidence type="ECO:0000313" key="9">
    <source>
        <dbReference type="EMBL" id="VNP78372.1"/>
    </source>
</evidence>
<reference evidence="9" key="1">
    <citation type="submission" date="2019-04" db="EMBL/GenBank/DDBJ databases">
        <authorList>
            <consortium name="Pathogen Informatics"/>
        </authorList>
    </citation>
    <scope>NUCLEOTIDE SEQUENCE</scope>
    <source>
        <strain evidence="9">GPSC62</strain>
    </source>
</reference>
<evidence type="ECO:0000256" key="4">
    <source>
        <dbReference type="ARBA" id="ARBA00022692"/>
    </source>
</evidence>
<keyword evidence="6 7" id="KW-0472">Membrane</keyword>
<dbReference type="PANTHER" id="PTHR30614:SF36">
    <property type="entry name" value="ABC TRANSPORTER MEMBRANE-SPANNING PERMEASE-GLUTAMINE TRANSPORT"/>
    <property type="match status" value="1"/>
</dbReference>
<dbReference type="Gene3D" id="1.10.3720.10">
    <property type="entry name" value="MetI-like"/>
    <property type="match status" value="2"/>
</dbReference>
<comment type="subcellular location">
    <subcellularLocation>
        <location evidence="1 7">Cell membrane</location>
        <topology evidence="1 7">Multi-pass membrane protein</topology>
    </subcellularLocation>
</comment>
<feature type="transmembrane region" description="Helical" evidence="7">
    <location>
        <begin position="388"/>
        <end position="406"/>
    </location>
</feature>
<dbReference type="AlphaFoldDB" id="A0A4G5D5S8"/>
<feature type="transmembrane region" description="Helical" evidence="7">
    <location>
        <begin position="59"/>
        <end position="78"/>
    </location>
</feature>
<feature type="transmembrane region" description="Helical" evidence="7">
    <location>
        <begin position="208"/>
        <end position="241"/>
    </location>
</feature>
<sequence>MHIAVWGILGSFLLGLIVSIIRHYRILVLAQVATAYIELSRNTPLLIQLFFLYFGLPRIGIVLSSEVCATLGLVFLGGSYMAESFRSGLEAISQTQQEIGLAIGLTPLQVFYYVVLPQATAVALPSFSANVIFLIKETSVFSAVALADLMYVAKDLIGLYYETDIALAMLVVAYLIMLLPISLVFSWIERRLPTQDSGIQVLFQGNNLLRILQGLGVTIGISILSVLLSMMFGTVMGIIMTSHSRIIRFLTRLYLEFIRIMPQLVLLFIVYFGLARNFNINISGETSAIIVFTLWGTAEMGDLVRGAITSLPKHQFESGQALGLTNVQLYYHIIIPQVLRRLLPQAINLVTRMIKTTSLVVLIGVVEVTKVGQQIIDSNRLTIPTASFWIYGTILVLYFAVCYPISKLSTHLEKHWRN</sequence>
<evidence type="ECO:0000256" key="5">
    <source>
        <dbReference type="ARBA" id="ARBA00022989"/>
    </source>
</evidence>
<comment type="similarity">
    <text evidence="7">Belongs to the binding-protein-dependent transport system permease family.</text>
</comment>
<dbReference type="CDD" id="cd06261">
    <property type="entry name" value="TM_PBP2"/>
    <property type="match status" value="2"/>
</dbReference>
<feature type="domain" description="ABC transmembrane type-1" evidence="8">
    <location>
        <begin position="1"/>
        <end position="182"/>
    </location>
</feature>
<dbReference type="GO" id="GO:0022857">
    <property type="term" value="F:transmembrane transporter activity"/>
    <property type="evidence" value="ECO:0007669"/>
    <property type="project" value="InterPro"/>
</dbReference>
<evidence type="ECO:0000256" key="3">
    <source>
        <dbReference type="ARBA" id="ARBA00022475"/>
    </source>
</evidence>
<feature type="transmembrane region" description="Helical" evidence="7">
    <location>
        <begin position="99"/>
        <end position="119"/>
    </location>
</feature>
<dbReference type="InterPro" id="IPR000515">
    <property type="entry name" value="MetI-like"/>
</dbReference>
<dbReference type="SUPFAM" id="SSF161098">
    <property type="entry name" value="MetI-like"/>
    <property type="match status" value="2"/>
</dbReference>
<dbReference type="InterPro" id="IPR010065">
    <property type="entry name" value="AA_ABC_transptr_permease_3TM"/>
</dbReference>
<proteinExistence type="inferred from homology"/>
<feature type="transmembrane region" description="Helical" evidence="7">
    <location>
        <begin position="165"/>
        <end position="188"/>
    </location>
</feature>
<accession>A0A4G5D5S8</accession>
<dbReference type="FunFam" id="1.10.3720.10:FF:000110">
    <property type="entry name" value="Amino acid ABC transporter, permease protein"/>
    <property type="match status" value="1"/>
</dbReference>
<feature type="transmembrane region" description="Helical" evidence="7">
    <location>
        <begin position="131"/>
        <end position="153"/>
    </location>
</feature>
<dbReference type="EMBL" id="CAATGY010000008">
    <property type="protein sequence ID" value="VNP78372.1"/>
    <property type="molecule type" value="Genomic_DNA"/>
</dbReference>
<evidence type="ECO:0000256" key="2">
    <source>
        <dbReference type="ARBA" id="ARBA00022448"/>
    </source>
</evidence>
<keyword evidence="5 7" id="KW-1133">Transmembrane helix</keyword>
<feature type="domain" description="ABC transmembrane type-1" evidence="8">
    <location>
        <begin position="215"/>
        <end position="409"/>
    </location>
</feature>
<dbReference type="NCBIfam" id="TIGR01726">
    <property type="entry name" value="HEQRo_perm_3TM"/>
    <property type="match status" value="2"/>
</dbReference>
<evidence type="ECO:0000256" key="1">
    <source>
        <dbReference type="ARBA" id="ARBA00004651"/>
    </source>
</evidence>
<evidence type="ECO:0000256" key="6">
    <source>
        <dbReference type="ARBA" id="ARBA00023136"/>
    </source>
</evidence>
<dbReference type="PANTHER" id="PTHR30614">
    <property type="entry name" value="MEMBRANE COMPONENT OF AMINO ACID ABC TRANSPORTER"/>
    <property type="match status" value="1"/>
</dbReference>
<feature type="transmembrane region" description="Helical" evidence="7">
    <location>
        <begin position="253"/>
        <end position="274"/>
    </location>
</feature>
<dbReference type="GO" id="GO:0006865">
    <property type="term" value="P:amino acid transport"/>
    <property type="evidence" value="ECO:0007669"/>
    <property type="project" value="TreeGrafter"/>
</dbReference>
<dbReference type="PROSITE" id="PS50928">
    <property type="entry name" value="ABC_TM1"/>
    <property type="match status" value="2"/>
</dbReference>